<feature type="compositionally biased region" description="Pro residues" evidence="1">
    <location>
        <begin position="16"/>
        <end position="38"/>
    </location>
</feature>
<dbReference type="EMBL" id="ML975284">
    <property type="protein sequence ID" value="KAF1835618.1"/>
    <property type="molecule type" value="Genomic_DNA"/>
</dbReference>
<dbReference type="OrthoDB" id="3800040at2759"/>
<evidence type="ECO:0000313" key="2">
    <source>
        <dbReference type="EMBL" id="KAF1835618.1"/>
    </source>
</evidence>
<protein>
    <submittedName>
        <fullName evidence="2">Uncharacterized protein</fullName>
    </submittedName>
</protein>
<gene>
    <name evidence="2" type="ORF">BDW02DRAFT_567795</name>
</gene>
<dbReference type="Proteomes" id="UP000800040">
    <property type="component" value="Unassembled WGS sequence"/>
</dbReference>
<feature type="compositionally biased region" description="Pro residues" evidence="1">
    <location>
        <begin position="71"/>
        <end position="82"/>
    </location>
</feature>
<dbReference type="AlphaFoldDB" id="A0A6A5KEG2"/>
<accession>A0A6A5KEG2</accession>
<organism evidence="2 3">
    <name type="scientific">Decorospora gaudefroyi</name>
    <dbReference type="NCBI Taxonomy" id="184978"/>
    <lineage>
        <taxon>Eukaryota</taxon>
        <taxon>Fungi</taxon>
        <taxon>Dikarya</taxon>
        <taxon>Ascomycota</taxon>
        <taxon>Pezizomycotina</taxon>
        <taxon>Dothideomycetes</taxon>
        <taxon>Pleosporomycetidae</taxon>
        <taxon>Pleosporales</taxon>
        <taxon>Pleosporineae</taxon>
        <taxon>Pleosporaceae</taxon>
        <taxon>Decorospora</taxon>
    </lineage>
</organism>
<evidence type="ECO:0000256" key="1">
    <source>
        <dbReference type="SAM" id="MobiDB-lite"/>
    </source>
</evidence>
<keyword evidence="3" id="KW-1185">Reference proteome</keyword>
<name>A0A6A5KEG2_9PLEO</name>
<reference evidence="2" key="1">
    <citation type="submission" date="2020-01" db="EMBL/GenBank/DDBJ databases">
        <authorList>
            <consortium name="DOE Joint Genome Institute"/>
            <person name="Haridas S."/>
            <person name="Albert R."/>
            <person name="Binder M."/>
            <person name="Bloem J."/>
            <person name="Labutti K."/>
            <person name="Salamov A."/>
            <person name="Andreopoulos B."/>
            <person name="Baker S.E."/>
            <person name="Barry K."/>
            <person name="Bills G."/>
            <person name="Bluhm B.H."/>
            <person name="Cannon C."/>
            <person name="Castanera R."/>
            <person name="Culley D.E."/>
            <person name="Daum C."/>
            <person name="Ezra D."/>
            <person name="Gonzalez J.B."/>
            <person name="Henrissat B."/>
            <person name="Kuo A."/>
            <person name="Liang C."/>
            <person name="Lipzen A."/>
            <person name="Lutzoni F."/>
            <person name="Magnuson J."/>
            <person name="Mondo S."/>
            <person name="Nolan M."/>
            <person name="Ohm R."/>
            <person name="Pangilinan J."/>
            <person name="Park H.-J."/>
            <person name="Ramirez L."/>
            <person name="Alfaro M."/>
            <person name="Sun H."/>
            <person name="Tritt A."/>
            <person name="Yoshinaga Y."/>
            <person name="Zwiers L.-H."/>
            <person name="Turgeon B.G."/>
            <person name="Goodwin S.B."/>
            <person name="Spatafora J.W."/>
            <person name="Crous P.W."/>
            <person name="Grigoriev I.V."/>
        </authorList>
    </citation>
    <scope>NUCLEOTIDE SEQUENCE</scope>
    <source>
        <strain evidence="2">P77</strain>
    </source>
</reference>
<feature type="region of interest" description="Disordered" evidence="1">
    <location>
        <begin position="13"/>
        <end position="86"/>
    </location>
</feature>
<sequence length="244" mass="26205">MKNPMLRCILLTAGAPPAPAPTSAPAPVPVPAPAPVPSSKPAKPRPSSKPAKPHPSSKPAKPHPSSKPAKPRPSPKPTPKPTRPTKALSIVADFLATSESAEDEELIRNFEWKFFATQYGHAVGCRTDYAVSVRQKRVLYPDTSFPGGSFDLILFGESCTYKNIGHNAGKLFCGGNKQISCTSDPANHSAGLGVTNPLPFDPLDKSPLSWIPGVVVTTPMELKNSGQYDCGRFHRVPMFTCAWW</sequence>
<evidence type="ECO:0000313" key="3">
    <source>
        <dbReference type="Proteomes" id="UP000800040"/>
    </source>
</evidence>
<proteinExistence type="predicted"/>